<organism evidence="15">
    <name type="scientific">Nothobranchius furzeri</name>
    <name type="common">Turquoise killifish</name>
    <dbReference type="NCBI Taxonomy" id="105023"/>
    <lineage>
        <taxon>Eukaryota</taxon>
        <taxon>Metazoa</taxon>
        <taxon>Chordata</taxon>
        <taxon>Craniata</taxon>
        <taxon>Vertebrata</taxon>
        <taxon>Euteleostomi</taxon>
        <taxon>Actinopterygii</taxon>
        <taxon>Neopterygii</taxon>
        <taxon>Teleostei</taxon>
        <taxon>Neoteleostei</taxon>
        <taxon>Acanthomorphata</taxon>
        <taxon>Ovalentaria</taxon>
        <taxon>Atherinomorphae</taxon>
        <taxon>Cyprinodontiformes</taxon>
        <taxon>Nothobranchiidae</taxon>
        <taxon>Nothobranchius</taxon>
    </lineage>
</organism>
<dbReference type="PANTHER" id="PTHR37984">
    <property type="entry name" value="PROTEIN CBG26694"/>
    <property type="match status" value="1"/>
</dbReference>
<keyword evidence="4" id="KW-0548">Nucleotidyltransferase</keyword>
<proteinExistence type="inferred from homology"/>
<evidence type="ECO:0000256" key="11">
    <source>
        <dbReference type="SAM" id="MobiDB-lite"/>
    </source>
</evidence>
<dbReference type="GO" id="GO:0003676">
    <property type="term" value="F:nucleic acid binding"/>
    <property type="evidence" value="ECO:0007669"/>
    <property type="project" value="InterPro"/>
</dbReference>
<keyword evidence="5" id="KW-0540">Nuclease</keyword>
<dbReference type="PROSITE" id="PS50994">
    <property type="entry name" value="INTEGRASE"/>
    <property type="match status" value="1"/>
</dbReference>
<dbReference type="SUPFAM" id="SSF47353">
    <property type="entry name" value="Retrovirus capsid dimerization domain-like"/>
    <property type="match status" value="1"/>
</dbReference>
<dbReference type="SUPFAM" id="SSF53098">
    <property type="entry name" value="Ribonuclease H-like"/>
    <property type="match status" value="1"/>
</dbReference>
<dbReference type="InterPro" id="IPR043502">
    <property type="entry name" value="DNA/RNA_pol_sf"/>
</dbReference>
<sequence>MSGFELQAFLESPSRRQLETCRKQDLLEVAAHLGLPGAQQMLKKDLKEQIVLTMEQLKMLSPLSDPAVLPSQLKGDIDEGEEDADGATAGGGEKDPADGRQTPKRSEGQKTPPLSLPRYDPSSSESRTSSPDTARLQLRLARLKQEAEDKQRQRDFEMRKLELEAETKIRLRRLELEIQAQQPVHRRDVPDTGLGMVPERPDVGKCMTLMPPFREAEVDSYFAAFERIATSLSWPQEVWTLLLQCKLTGKAQEVMSALSVHDFSDYDRVKEAVLQAYELVPEAYRQKFRSLRKRDEEQTYVEFSREKSILFDKWVMASKVISLTELRELVLLEEFKRCLPEKIVLYLNEQKVHTLSAAAVLADEFMLTHRIKIENRPTNVKPQDVRQRTPGVSSGNSQPRCFYCHKLGHIVKNCLILKSKKDVSQREVGFIAETAFKGHVQSRDRGFDPFVFKGTVHVGENDSDSVQIETLRDTGASQTLILEYVLPFNVSSCTNVSVLLRGLSSDVISCPVHEVNLKSELVTGKFKVAVCKTLPVAGVHMLLGNDIAGGAVIPVPQVITQPQTLTCVNPPPGISPSCVVTRAGAVKSGDDLMNVSSLFEEADFSSPLHELSEESSSVETEVQNIKDSPTKRVVSRSTLRLEQKNDKTLSKCFEAVANTDDTSSGYYVENDLLMRRWVNPKQLTSPSVSVNQIVIPECYRHQVLALAHESRWSGHFGIRKTYQALLDHFFWPGMKKDVARFCMTCHTCQMVGKPNQPLKPIPLTPIPVIGNPFDHIIVDCVGPLPRTKSGKKYLLTIMCTASRFPEAIPLASITTKSVIRALTNFFSLFGLPRVLQTDQGSNFKSELFKKVTQTLGIQHVMSSAYHPESQGALERWHQTLKSMLRKYCYSSKEQWDEGLPFLLFASREASQESLGFSPSQLVFGHSPRGPLQALKENFLQTESAKKVNVNKYVKSFRSRLHLANEVARKHLQEAQVNMKAHFDKKASLREFQPGDQVLMLKPVTGDSLSVRFDGPFVVSGKVSENTYKINTPGRKHSVRVCHGNLLKPYLSPTQEVSGELPVCAAVSPLAIEPQEELRQSSIGVVSPRLKNSQALLTLDDKLSHLPPEQRGDILALINANLDLFSDTPTVTNVCQHEITLLTNTPIKQHPYRASPEKRALMKQETDYLLQNELAVPSYSPWSSPCLIEKKPDGSPRLITDYRKINAVTVADSYPLPRIDDCIDRVGMSSFVTKIDLLKGYWQVPLSKRASDVSAFVTPDEFLQYNVMPFGMKNAPATFQRLINMITSNLVNCSAYLDDIVVHAASWTEHVTTLTELFNCLKAARLTINLSKCEFVKATISYLGKEVGHGRVCMLKDKTQAIMDFPDPRNRRELRRFLGMVGYYRCFCQNFASVVAPLTDLLSTKVPFMWSKEAQHAFTSCKSLLTSAPILKAPDLSKPFSLEVDASQVGAGAVLLQADDDLIDHPVAYFSKKFSSCQSRYSTIEKETLALIMALRHFHVYVGSSAKLLRVYTDHNPLTFLDRMFNQNHRLMRWALLLQEFNLEINHKVGAENVIADCLSRS</sequence>
<dbReference type="PANTHER" id="PTHR37984:SF5">
    <property type="entry name" value="PROTEIN NYNRIN-LIKE"/>
    <property type="match status" value="1"/>
</dbReference>
<evidence type="ECO:0000259" key="14">
    <source>
        <dbReference type="PROSITE" id="PS50994"/>
    </source>
</evidence>
<keyword evidence="6" id="KW-0255">Endonuclease</keyword>
<dbReference type="InterPro" id="IPR041373">
    <property type="entry name" value="RT_RNaseH"/>
</dbReference>
<evidence type="ECO:0000256" key="2">
    <source>
        <dbReference type="ARBA" id="ARBA00012180"/>
    </source>
</evidence>
<dbReference type="InterPro" id="IPR050951">
    <property type="entry name" value="Retrovirus_Pol_polyprotein"/>
</dbReference>
<dbReference type="GO" id="GO:0015074">
    <property type="term" value="P:DNA integration"/>
    <property type="evidence" value="ECO:0007669"/>
    <property type="project" value="InterPro"/>
</dbReference>
<evidence type="ECO:0000256" key="3">
    <source>
        <dbReference type="ARBA" id="ARBA00022679"/>
    </source>
</evidence>
<evidence type="ECO:0000256" key="8">
    <source>
        <dbReference type="ARBA" id="ARBA00022918"/>
    </source>
</evidence>
<dbReference type="GO" id="GO:0008270">
    <property type="term" value="F:zinc ion binding"/>
    <property type="evidence" value="ECO:0007669"/>
    <property type="project" value="UniProtKB-KW"/>
</dbReference>
<feature type="domain" description="Reverse transcriptase" evidence="13">
    <location>
        <begin position="1169"/>
        <end position="1346"/>
    </location>
</feature>
<dbReference type="Gene3D" id="3.10.20.370">
    <property type="match status" value="1"/>
</dbReference>
<accession>A0A1A8AGK4</accession>
<reference evidence="15" key="2">
    <citation type="submission" date="2016-06" db="EMBL/GenBank/DDBJ databases">
        <title>The genome of a short-lived fish provides insights into sex chromosome evolution and the genetic control of aging.</title>
        <authorList>
            <person name="Reichwald K."/>
            <person name="Felder M."/>
            <person name="Petzold A."/>
            <person name="Koch P."/>
            <person name="Groth M."/>
            <person name="Platzer M."/>
        </authorList>
    </citation>
    <scope>NUCLEOTIDE SEQUENCE</scope>
    <source>
        <tissue evidence="15">Brain</tissue>
    </source>
</reference>
<dbReference type="Gene3D" id="3.10.10.10">
    <property type="entry name" value="HIV Type 1 Reverse Transcriptase, subunit A, domain 1"/>
    <property type="match status" value="1"/>
</dbReference>
<dbReference type="PROSITE" id="PS50878">
    <property type="entry name" value="RT_POL"/>
    <property type="match status" value="1"/>
</dbReference>
<dbReference type="SUPFAM" id="SSF56672">
    <property type="entry name" value="DNA/RNA polymerases"/>
    <property type="match status" value="1"/>
</dbReference>
<keyword evidence="3" id="KW-0808">Transferase</keyword>
<dbReference type="InterPro" id="IPR054465">
    <property type="entry name" value="Integrase_p58-like_C"/>
</dbReference>
<dbReference type="Gene3D" id="3.30.70.270">
    <property type="match status" value="2"/>
</dbReference>
<keyword evidence="10" id="KW-0479">Metal-binding</keyword>
<keyword evidence="10" id="KW-0862">Zinc</keyword>
<gene>
    <name evidence="15" type="primary">GIN1</name>
</gene>
<evidence type="ECO:0000256" key="1">
    <source>
        <dbReference type="ARBA" id="ARBA00010879"/>
    </source>
</evidence>
<name>A0A1A8AGK4_NOTFU</name>
<dbReference type="InterPro" id="IPR000477">
    <property type="entry name" value="RT_dom"/>
</dbReference>
<evidence type="ECO:0000256" key="10">
    <source>
        <dbReference type="PROSITE-ProRule" id="PRU00047"/>
    </source>
</evidence>
<dbReference type="EMBL" id="HADY01014885">
    <property type="protein sequence ID" value="SBP53370.1"/>
    <property type="molecule type" value="Transcribed_RNA"/>
</dbReference>
<dbReference type="InterPro" id="IPR001878">
    <property type="entry name" value="Znf_CCHC"/>
</dbReference>
<dbReference type="InterPro" id="IPR041588">
    <property type="entry name" value="Integrase_H2C2"/>
</dbReference>
<comment type="similarity">
    <text evidence="1">Belongs to the beta type-B retroviral polymerase family. HERV class-II K(HML-2) pol subfamily.</text>
</comment>
<evidence type="ECO:0000259" key="13">
    <source>
        <dbReference type="PROSITE" id="PS50878"/>
    </source>
</evidence>
<keyword evidence="7" id="KW-0378">Hydrolase</keyword>
<dbReference type="Pfam" id="PF02023">
    <property type="entry name" value="SCAN"/>
    <property type="match status" value="1"/>
</dbReference>
<keyword evidence="10" id="KW-0863">Zinc-finger</keyword>
<dbReference type="FunFam" id="3.30.70.270:FF:000115">
    <property type="entry name" value="Polyprotein of retroviral origin, putative"/>
    <property type="match status" value="1"/>
</dbReference>
<reference evidence="15" key="1">
    <citation type="submission" date="2016-05" db="EMBL/GenBank/DDBJ databases">
        <authorList>
            <person name="Lavstsen T."/>
            <person name="Jespersen J.S."/>
        </authorList>
    </citation>
    <scope>NUCLEOTIDE SEQUENCE</scope>
    <source>
        <tissue evidence="15">Brain</tissue>
    </source>
</reference>
<feature type="compositionally biased region" description="Low complexity" evidence="11">
    <location>
        <begin position="122"/>
        <end position="134"/>
    </location>
</feature>
<dbReference type="Pfam" id="PF17921">
    <property type="entry name" value="Integrase_H2C2"/>
    <property type="match status" value="1"/>
</dbReference>
<evidence type="ECO:0000256" key="7">
    <source>
        <dbReference type="ARBA" id="ARBA00022801"/>
    </source>
</evidence>
<evidence type="ECO:0000256" key="4">
    <source>
        <dbReference type="ARBA" id="ARBA00022695"/>
    </source>
</evidence>
<dbReference type="FunFam" id="3.30.420.10:FF:000032">
    <property type="entry name" value="Retrovirus-related Pol polyprotein from transposon 297-like Protein"/>
    <property type="match status" value="1"/>
</dbReference>
<dbReference type="Gene3D" id="3.30.420.10">
    <property type="entry name" value="Ribonuclease H-like superfamily/Ribonuclease H"/>
    <property type="match status" value="1"/>
</dbReference>
<dbReference type="FunFam" id="1.10.340.70:FF:000001">
    <property type="entry name" value="Retrovirus-related Pol polyprotein from transposon gypsy-like Protein"/>
    <property type="match status" value="1"/>
</dbReference>
<dbReference type="InterPro" id="IPR001584">
    <property type="entry name" value="Integrase_cat-core"/>
</dbReference>
<dbReference type="GO" id="GO:0004523">
    <property type="term" value="F:RNA-DNA hybrid ribonuclease activity"/>
    <property type="evidence" value="ECO:0007669"/>
    <property type="project" value="UniProtKB-EC"/>
</dbReference>
<feature type="region of interest" description="Disordered" evidence="11">
    <location>
        <begin position="63"/>
        <end position="134"/>
    </location>
</feature>
<evidence type="ECO:0000259" key="12">
    <source>
        <dbReference type="PROSITE" id="PS50158"/>
    </source>
</evidence>
<dbReference type="GO" id="GO:0003964">
    <property type="term" value="F:RNA-directed DNA polymerase activity"/>
    <property type="evidence" value="ECO:0007669"/>
    <property type="project" value="UniProtKB-KW"/>
</dbReference>
<evidence type="ECO:0000313" key="15">
    <source>
        <dbReference type="EMBL" id="SBP53370.1"/>
    </source>
</evidence>
<dbReference type="FunFam" id="3.10.20.370:FF:000001">
    <property type="entry name" value="Retrovirus-related Pol polyprotein from transposon 17.6-like protein"/>
    <property type="match status" value="1"/>
</dbReference>
<dbReference type="EC" id="3.1.26.4" evidence="2"/>
<evidence type="ECO:0000256" key="6">
    <source>
        <dbReference type="ARBA" id="ARBA00022759"/>
    </source>
</evidence>
<dbReference type="InterPro" id="IPR036397">
    <property type="entry name" value="RNaseH_sf"/>
</dbReference>
<dbReference type="Pfam" id="PF17917">
    <property type="entry name" value="RT_RNaseH"/>
    <property type="match status" value="1"/>
</dbReference>
<feature type="domain" description="CCHC-type" evidence="12">
    <location>
        <begin position="400"/>
        <end position="414"/>
    </location>
</feature>
<dbReference type="CDD" id="cd01647">
    <property type="entry name" value="RT_LTR"/>
    <property type="match status" value="1"/>
</dbReference>
<dbReference type="Pfam" id="PF22938">
    <property type="entry name" value="Integrase_p58_C"/>
    <property type="match status" value="1"/>
</dbReference>
<dbReference type="Gene3D" id="1.10.4020.10">
    <property type="entry name" value="DNA breaking-rejoining enzymes"/>
    <property type="match status" value="1"/>
</dbReference>
<dbReference type="PROSITE" id="PS50158">
    <property type="entry name" value="ZF_CCHC"/>
    <property type="match status" value="1"/>
</dbReference>
<protein>
    <recommendedName>
        <fullName evidence="9">Gypsy retrotransposon integrase-like protein 1</fullName>
        <ecNumber evidence="2">3.1.26.4</ecNumber>
    </recommendedName>
</protein>
<dbReference type="InterPro" id="IPR043128">
    <property type="entry name" value="Rev_trsase/Diguanyl_cyclase"/>
</dbReference>
<dbReference type="InterPro" id="IPR012337">
    <property type="entry name" value="RNaseH-like_sf"/>
</dbReference>
<dbReference type="Gene3D" id="1.10.340.70">
    <property type="match status" value="1"/>
</dbReference>
<dbReference type="CDD" id="cd09274">
    <property type="entry name" value="RNase_HI_RT_Ty3"/>
    <property type="match status" value="1"/>
</dbReference>
<dbReference type="InterPro" id="IPR003309">
    <property type="entry name" value="SCAN_dom"/>
</dbReference>
<feature type="domain" description="Integrase catalytic" evidence="14">
    <location>
        <begin position="768"/>
        <end position="926"/>
    </location>
</feature>
<keyword evidence="8" id="KW-0695">RNA-directed DNA polymerase</keyword>
<dbReference type="Pfam" id="PF00078">
    <property type="entry name" value="RVT_1"/>
    <property type="match status" value="1"/>
</dbReference>
<evidence type="ECO:0000256" key="9">
    <source>
        <dbReference type="ARBA" id="ARBA00039658"/>
    </source>
</evidence>
<evidence type="ECO:0000256" key="5">
    <source>
        <dbReference type="ARBA" id="ARBA00022722"/>
    </source>
</evidence>
<dbReference type="InterPro" id="IPR038269">
    <property type="entry name" value="SCAN_sf"/>
</dbReference>
<dbReference type="Pfam" id="PF00665">
    <property type="entry name" value="rve"/>
    <property type="match status" value="1"/>
</dbReference>